<name>A0ABX1ANG2_9ACTN</name>
<keyword evidence="2" id="KW-0472">Membrane</keyword>
<evidence type="ECO:0000313" key="4">
    <source>
        <dbReference type="Proteomes" id="UP000746503"/>
    </source>
</evidence>
<feature type="compositionally biased region" description="Gly residues" evidence="1">
    <location>
        <begin position="85"/>
        <end position="97"/>
    </location>
</feature>
<evidence type="ECO:0008006" key="5">
    <source>
        <dbReference type="Google" id="ProtNLM"/>
    </source>
</evidence>
<accession>A0ABX1ANG2</accession>
<dbReference type="InterPro" id="IPR008979">
    <property type="entry name" value="Galactose-bd-like_sf"/>
</dbReference>
<feature type="compositionally biased region" description="Acidic residues" evidence="1">
    <location>
        <begin position="157"/>
        <end position="186"/>
    </location>
</feature>
<feature type="compositionally biased region" description="Basic and acidic residues" evidence="1">
    <location>
        <begin position="46"/>
        <end position="56"/>
    </location>
</feature>
<sequence>MGAQEMSAGNNGNGRPEGGEDPFGYLYRPQDGQAAPPQGPQQPSYHDVRPVGERRGQRTGYGYPQPAPLHQHPQDPYYAAPETQPGGGGYHAAGGPGPYQPGGEPPRRNTLLIGAIAVVAAVVIGVGAALIFSGDGDGDDRADDGGSEVAPDGGEQGGEDPEEDATEEEPGDEGEDEEQPEGEEENTGGALPTADLTSDLDLRNGALLGGQHVEGARSPDGSYIAGLEAEQATVSWRFDFDGSPGTYRLYVGYTMNDGDQEMSFAINDTVRSDKVNFRDYRSGGSYKDNWTRTYNEVTLQEGSNLIQIGCGSSDGCDVLIDRIEITENRDGAVDW</sequence>
<evidence type="ECO:0000313" key="3">
    <source>
        <dbReference type="EMBL" id="NJP66017.1"/>
    </source>
</evidence>
<dbReference type="Gene3D" id="2.60.120.260">
    <property type="entry name" value="Galactose-binding domain-like"/>
    <property type="match status" value="1"/>
</dbReference>
<gene>
    <name evidence="3" type="ORF">HCJ92_06855</name>
</gene>
<keyword evidence="4" id="KW-1185">Reference proteome</keyword>
<protein>
    <recommendedName>
        <fullName evidence="5">Carbohydrate-binding protein</fullName>
    </recommendedName>
</protein>
<dbReference type="Proteomes" id="UP000746503">
    <property type="component" value="Unassembled WGS sequence"/>
</dbReference>
<feature type="region of interest" description="Disordered" evidence="1">
    <location>
        <begin position="136"/>
        <end position="197"/>
    </location>
</feature>
<feature type="region of interest" description="Disordered" evidence="1">
    <location>
        <begin position="1"/>
        <end position="106"/>
    </location>
</feature>
<evidence type="ECO:0000256" key="1">
    <source>
        <dbReference type="SAM" id="MobiDB-lite"/>
    </source>
</evidence>
<reference evidence="3 4" key="1">
    <citation type="submission" date="2020-03" db="EMBL/GenBank/DDBJ databases">
        <title>Draft genome of Streptomyces sp. ventii, isolated from the Axial Seamount in the Pacific Ocean, and resequencing of the two type strains Streptomyces lonarensis strain NCL 716 and Streptomyces bohaiensis strain 11A07.</title>
        <authorList>
            <person name="Loughran R.M."/>
            <person name="Pfannmuller K.M."/>
            <person name="Wasson B.J."/>
            <person name="Deadmond M.C."/>
            <person name="Paddock B.E."/>
            <person name="Koyack M.J."/>
            <person name="Gallegos D.A."/>
            <person name="Mitchell E.A."/>
            <person name="Ushijima B."/>
            <person name="Saw J.H."/>
            <person name="Mcphail K.L."/>
            <person name="Videau P."/>
        </authorList>
    </citation>
    <scope>NUCLEOTIDE SEQUENCE [LARGE SCALE GENOMIC DNA]</scope>
    <source>
        <strain evidence="4">5675061</strain>
    </source>
</reference>
<evidence type="ECO:0000256" key="2">
    <source>
        <dbReference type="SAM" id="Phobius"/>
    </source>
</evidence>
<keyword evidence="2" id="KW-1133">Transmembrane helix</keyword>
<proteinExistence type="predicted"/>
<dbReference type="RefSeq" id="WP_167932536.1">
    <property type="nucleotide sequence ID" value="NZ_JAAVJB010000032.1"/>
</dbReference>
<feature type="transmembrane region" description="Helical" evidence="2">
    <location>
        <begin position="111"/>
        <end position="132"/>
    </location>
</feature>
<feature type="compositionally biased region" description="Acidic residues" evidence="1">
    <location>
        <begin position="136"/>
        <end position="146"/>
    </location>
</feature>
<keyword evidence="2" id="KW-0812">Transmembrane</keyword>
<organism evidence="3 4">
    <name type="scientific">Streptomyces spiramenti</name>
    <dbReference type="NCBI Taxonomy" id="2720606"/>
    <lineage>
        <taxon>Bacteria</taxon>
        <taxon>Bacillati</taxon>
        <taxon>Actinomycetota</taxon>
        <taxon>Actinomycetes</taxon>
        <taxon>Kitasatosporales</taxon>
        <taxon>Streptomycetaceae</taxon>
        <taxon>Streptomyces</taxon>
    </lineage>
</organism>
<comment type="caution">
    <text evidence="3">The sequence shown here is derived from an EMBL/GenBank/DDBJ whole genome shotgun (WGS) entry which is preliminary data.</text>
</comment>
<dbReference type="SUPFAM" id="SSF49785">
    <property type="entry name" value="Galactose-binding domain-like"/>
    <property type="match status" value="1"/>
</dbReference>
<dbReference type="EMBL" id="JAAVJB010000032">
    <property type="protein sequence ID" value="NJP66017.1"/>
    <property type="molecule type" value="Genomic_DNA"/>
</dbReference>